<dbReference type="SUPFAM" id="SSF56112">
    <property type="entry name" value="Protein kinase-like (PK-like)"/>
    <property type="match status" value="1"/>
</dbReference>
<dbReference type="Gene3D" id="1.10.510.10">
    <property type="entry name" value="Transferase(Phosphotransferase) domain 1"/>
    <property type="match status" value="1"/>
</dbReference>
<evidence type="ECO:0000313" key="1">
    <source>
        <dbReference type="EMBL" id="GLB39665.1"/>
    </source>
</evidence>
<organism evidence="1 2">
    <name type="scientific">Lyophyllum shimeji</name>
    <name type="common">Hon-shimeji</name>
    <name type="synonym">Tricholoma shimeji</name>
    <dbReference type="NCBI Taxonomy" id="47721"/>
    <lineage>
        <taxon>Eukaryota</taxon>
        <taxon>Fungi</taxon>
        <taxon>Dikarya</taxon>
        <taxon>Basidiomycota</taxon>
        <taxon>Agaricomycotina</taxon>
        <taxon>Agaricomycetes</taxon>
        <taxon>Agaricomycetidae</taxon>
        <taxon>Agaricales</taxon>
        <taxon>Tricholomatineae</taxon>
        <taxon>Lyophyllaceae</taxon>
        <taxon>Lyophyllum</taxon>
    </lineage>
</organism>
<dbReference type="InterPro" id="IPR011009">
    <property type="entry name" value="Kinase-like_dom_sf"/>
</dbReference>
<dbReference type="EMBL" id="BRPK01000007">
    <property type="protein sequence ID" value="GLB39665.1"/>
    <property type="molecule type" value="Genomic_DNA"/>
</dbReference>
<sequence length="159" mass="17385">MRRVSVKHQVFLKTQKLGVIARLQERPGPALSSLAGLHIKPKRERQLKLTASRFAPGTNILITHDHRACIGDSGIYSVARDSMLPFTPSTAGTQGSTVRWLAPELSHTEAPETRLHARASPPTFTHLDVYATRSSLAALDSPKFAPSLNLLLQCPRSST</sequence>
<dbReference type="AlphaFoldDB" id="A0A9P3PPH9"/>
<reference evidence="1" key="1">
    <citation type="submission" date="2022-07" db="EMBL/GenBank/DDBJ databases">
        <title>The genome of Lyophyllum shimeji provides insight into the initial evolution of ectomycorrhizal fungal genome.</title>
        <authorList>
            <person name="Kobayashi Y."/>
            <person name="Shibata T."/>
            <person name="Hirakawa H."/>
            <person name="Shigenobu S."/>
            <person name="Nishiyama T."/>
            <person name="Yamada A."/>
            <person name="Hasebe M."/>
            <person name="Kawaguchi M."/>
        </authorList>
    </citation>
    <scope>NUCLEOTIDE SEQUENCE</scope>
    <source>
        <strain evidence="1">AT787</strain>
    </source>
</reference>
<evidence type="ECO:0000313" key="2">
    <source>
        <dbReference type="Proteomes" id="UP001063166"/>
    </source>
</evidence>
<accession>A0A9P3PPH9</accession>
<proteinExistence type="predicted"/>
<keyword evidence="2" id="KW-1185">Reference proteome</keyword>
<gene>
    <name evidence="1" type="ORF">LshimejAT787_0701750</name>
</gene>
<protein>
    <submittedName>
        <fullName evidence="1">Uncharacterized protein</fullName>
    </submittedName>
</protein>
<name>A0A9P3PPH9_LYOSH</name>
<comment type="caution">
    <text evidence="1">The sequence shown here is derived from an EMBL/GenBank/DDBJ whole genome shotgun (WGS) entry which is preliminary data.</text>
</comment>
<dbReference type="Proteomes" id="UP001063166">
    <property type="component" value="Unassembled WGS sequence"/>
</dbReference>